<evidence type="ECO:0000313" key="4">
    <source>
        <dbReference type="EMBL" id="MBP0459050.1"/>
    </source>
</evidence>
<dbReference type="EMBL" id="JAGIQL010000059">
    <property type="protein sequence ID" value="MBP0459050.1"/>
    <property type="molecule type" value="Genomic_DNA"/>
</dbReference>
<proteinExistence type="predicted"/>
<keyword evidence="2" id="KW-0067">ATP-binding</keyword>
<evidence type="ECO:0000259" key="3">
    <source>
        <dbReference type="Pfam" id="PF13191"/>
    </source>
</evidence>
<comment type="caution">
    <text evidence="4">The sequence shown here is derived from an EMBL/GenBank/DDBJ whole genome shotgun (WGS) entry which is preliminary data.</text>
</comment>
<dbReference type="GO" id="GO:0005737">
    <property type="term" value="C:cytoplasm"/>
    <property type="evidence" value="ECO:0007669"/>
    <property type="project" value="TreeGrafter"/>
</dbReference>
<protein>
    <submittedName>
        <fullName evidence="4">AAA family ATPase</fullName>
    </submittedName>
</protein>
<dbReference type="Proteomes" id="UP000670475">
    <property type="component" value="Unassembled WGS sequence"/>
</dbReference>
<dbReference type="InterPro" id="IPR041664">
    <property type="entry name" value="AAA_16"/>
</dbReference>
<organism evidence="4 5">
    <name type="scientific">Streptomyces montanisoli</name>
    <dbReference type="NCBI Taxonomy" id="2798581"/>
    <lineage>
        <taxon>Bacteria</taxon>
        <taxon>Bacillati</taxon>
        <taxon>Actinomycetota</taxon>
        <taxon>Actinomycetes</taxon>
        <taxon>Kitasatosporales</taxon>
        <taxon>Streptomycetaceae</taxon>
        <taxon>Streptomyces</taxon>
    </lineage>
</organism>
<dbReference type="SUPFAM" id="SSF48452">
    <property type="entry name" value="TPR-like"/>
    <property type="match status" value="1"/>
</dbReference>
<evidence type="ECO:0000313" key="5">
    <source>
        <dbReference type="Proteomes" id="UP000670475"/>
    </source>
</evidence>
<dbReference type="Gene3D" id="1.25.40.10">
    <property type="entry name" value="Tetratricopeptide repeat domain"/>
    <property type="match status" value="1"/>
</dbReference>
<dbReference type="RefSeq" id="WP_209340791.1">
    <property type="nucleotide sequence ID" value="NZ_JAGIQL010000059.1"/>
</dbReference>
<accession>A0A940MFH6</accession>
<dbReference type="InterPro" id="IPR027417">
    <property type="entry name" value="P-loop_NTPase"/>
</dbReference>
<dbReference type="GO" id="GO:0005524">
    <property type="term" value="F:ATP binding"/>
    <property type="evidence" value="ECO:0007669"/>
    <property type="project" value="UniProtKB-KW"/>
</dbReference>
<gene>
    <name evidence="4" type="ORF">JFN87_16285</name>
</gene>
<dbReference type="PANTHER" id="PTHR16305">
    <property type="entry name" value="TESTICULAR SOLUBLE ADENYLYL CYCLASE"/>
    <property type="match status" value="1"/>
</dbReference>
<keyword evidence="5" id="KW-1185">Reference proteome</keyword>
<reference evidence="4" key="1">
    <citation type="submission" date="2021-03" db="EMBL/GenBank/DDBJ databases">
        <title>Whole genome sequence of Streptomyces bomunensis MMS17-BM035.</title>
        <authorList>
            <person name="Lee J.H."/>
        </authorList>
    </citation>
    <scope>NUCLEOTIDE SEQUENCE</scope>
    <source>
        <strain evidence="4">MMS17-BM035</strain>
    </source>
</reference>
<dbReference type="AlphaFoldDB" id="A0A940MFH6"/>
<feature type="domain" description="Orc1-like AAA ATPase" evidence="3">
    <location>
        <begin position="56"/>
        <end position="197"/>
    </location>
</feature>
<keyword evidence="1" id="KW-0547">Nucleotide-binding</keyword>
<dbReference type="Pfam" id="PF13191">
    <property type="entry name" value="AAA_16"/>
    <property type="match status" value="1"/>
</dbReference>
<dbReference type="GO" id="GO:0004016">
    <property type="term" value="F:adenylate cyclase activity"/>
    <property type="evidence" value="ECO:0007669"/>
    <property type="project" value="TreeGrafter"/>
</dbReference>
<sequence>MVAGPGLPRGLPLLEREPELAAAARAVRALCAGTAAGAAADADGRADPGTRAVPTGGVLVYRGAAGLGKTALLAEVRAIAGERCVVWSARCGEALSSVPFHVARQLLQPALTAGPGELLGDWYETAGPALGVAPPGAQYGDPHRVREGLDALTHGLTDAYGPLVLLVDDAQWADLETLAWLASFARAPGPGLPVLLVVAYRTEDATGAAAELLATVGASARLVVTLKPLTADATARLARTALGPRADAAFCHEVWAVTGGNAYEAVELLARARDSGMDPVGASAAALRGLGASTRGAGLVRRLAELGTPTIQFARAAAVLGTRIPLATAMAVAGMGGAEAAGCAERLRAARILVGTDPLEFVHPLIASAVYRAIPPATRTALHGRAAWVITRGGGGAAAAAPHLLEVHPDGDHELVRQLREAAAEHLAVGAPDAARRCLRRALAEPPPSAERSAVLYELGCATLLTAPATTVGHLRDALEGPGLAGGDRVAAVLKLAQVLAHTDRGAEAAGMVAAEAELCPPGPLRDRYTAVRYLWEGLQAAEAHGPLRSRRLADATEHLTGEGNTERVLLTLRAFDAAVRGESAAPAVRIAERALVGGGPAPGLRWTDTEWGFEVPALLGLVYVLTDRLDRAEALFTEALRDFELSGWSGGHLAFAHTMMGLTHRRRGRLAEAEGYLREGVRLADGVGDLLPVRAQAVCVLVDTLLARGHVGRAAACAERYGFGPPYPTTMLLPDGACVHGRLLLALGRTEQAVDELESAGRALTGRGRHNIIAAPWALDLARALAGTDPARAAELAGYVQHEAARLGTRTAMGEALACAASLRHGRERADLLERAVAHLEASPSGYELARARVEYGIAAGFTAEIALGHDLAAGCGADGLAARASRALESARLRH</sequence>
<dbReference type="InterPro" id="IPR011990">
    <property type="entry name" value="TPR-like_helical_dom_sf"/>
</dbReference>
<name>A0A940MFH6_9ACTN</name>
<evidence type="ECO:0000256" key="2">
    <source>
        <dbReference type="ARBA" id="ARBA00022840"/>
    </source>
</evidence>
<evidence type="ECO:0000256" key="1">
    <source>
        <dbReference type="ARBA" id="ARBA00022741"/>
    </source>
</evidence>
<dbReference type="SUPFAM" id="SSF52540">
    <property type="entry name" value="P-loop containing nucleoside triphosphate hydrolases"/>
    <property type="match status" value="1"/>
</dbReference>
<dbReference type="PANTHER" id="PTHR16305:SF35">
    <property type="entry name" value="TRANSCRIPTIONAL ACTIVATOR DOMAIN"/>
    <property type="match status" value="1"/>
</dbReference>